<evidence type="ECO:0000313" key="1">
    <source>
        <dbReference type="EMBL" id="RGR45798.1"/>
    </source>
</evidence>
<dbReference type="AlphaFoldDB" id="A0A412EM38"/>
<sequence length="85" mass="10217">MDEYAEAVRRFYEVYRPIARRHNLRLHSKFSMYDDGFIKIFQGEGQDKKQIIKVEEKDDVLCYRRAMDAVIGWEEGRRKEQQAAS</sequence>
<dbReference type="RefSeq" id="WP_118031689.1">
    <property type="nucleotide sequence ID" value="NZ_QRUH01000017.1"/>
</dbReference>
<comment type="caution">
    <text evidence="1">The sequence shown here is derived from an EMBL/GenBank/DDBJ whole genome shotgun (WGS) entry which is preliminary data.</text>
</comment>
<dbReference type="Proteomes" id="UP000285839">
    <property type="component" value="Unassembled WGS sequence"/>
</dbReference>
<organism evidence="1 2">
    <name type="scientific">Blautia obeum</name>
    <dbReference type="NCBI Taxonomy" id="40520"/>
    <lineage>
        <taxon>Bacteria</taxon>
        <taxon>Bacillati</taxon>
        <taxon>Bacillota</taxon>
        <taxon>Clostridia</taxon>
        <taxon>Lachnospirales</taxon>
        <taxon>Lachnospiraceae</taxon>
        <taxon>Blautia</taxon>
    </lineage>
</organism>
<gene>
    <name evidence="1" type="ORF">DWY46_16565</name>
</gene>
<evidence type="ECO:0000313" key="2">
    <source>
        <dbReference type="Proteomes" id="UP000285839"/>
    </source>
</evidence>
<proteinExistence type="predicted"/>
<accession>A0A412EM38</accession>
<reference evidence="1 2" key="1">
    <citation type="submission" date="2018-08" db="EMBL/GenBank/DDBJ databases">
        <title>A genome reference for cultivated species of the human gut microbiota.</title>
        <authorList>
            <person name="Zou Y."/>
            <person name="Xue W."/>
            <person name="Luo G."/>
        </authorList>
    </citation>
    <scope>NUCLEOTIDE SEQUENCE [LARGE SCALE GENOMIC DNA]</scope>
    <source>
        <strain evidence="1 2">AF25-21</strain>
    </source>
</reference>
<name>A0A412EM38_9FIRM</name>
<dbReference type="EMBL" id="QRUH01000017">
    <property type="protein sequence ID" value="RGR45798.1"/>
    <property type="molecule type" value="Genomic_DNA"/>
</dbReference>
<protein>
    <submittedName>
        <fullName evidence="1">Uncharacterized protein</fullName>
    </submittedName>
</protein>